<dbReference type="RefSeq" id="WP_284245087.1">
    <property type="nucleotide sequence ID" value="NZ_BSST01000001.1"/>
</dbReference>
<evidence type="ECO:0008006" key="3">
    <source>
        <dbReference type="Google" id="ProtNLM"/>
    </source>
</evidence>
<dbReference type="EMBL" id="BSST01000001">
    <property type="protein sequence ID" value="GLX79183.1"/>
    <property type="molecule type" value="Genomic_DNA"/>
</dbReference>
<accession>A0ABQ6GTC9</accession>
<protein>
    <recommendedName>
        <fullName evidence="3">STAS/SEC14 domain-containing protein</fullName>
    </recommendedName>
</protein>
<dbReference type="Proteomes" id="UP001157186">
    <property type="component" value="Unassembled WGS sequence"/>
</dbReference>
<name>A0ABQ6GTC9_9GAMM</name>
<organism evidence="1 2">
    <name type="scientific">Thalassotalea insulae</name>
    <dbReference type="NCBI Taxonomy" id="2056778"/>
    <lineage>
        <taxon>Bacteria</taxon>
        <taxon>Pseudomonadati</taxon>
        <taxon>Pseudomonadota</taxon>
        <taxon>Gammaproteobacteria</taxon>
        <taxon>Alteromonadales</taxon>
        <taxon>Colwelliaceae</taxon>
        <taxon>Thalassotalea</taxon>
    </lineage>
</organism>
<keyword evidence="2" id="KW-1185">Reference proteome</keyword>
<comment type="caution">
    <text evidence="1">The sequence shown here is derived from an EMBL/GenBank/DDBJ whole genome shotgun (WGS) entry which is preliminary data.</text>
</comment>
<proteinExistence type="predicted"/>
<sequence>MSSANFTPHGMLQISVDNNLVTIEIEGPCNAEFFQLMTAKLSGVREQIDLNNYTALIVLHGEALATPDAMEYFTSYLKTISVKAVALNLALTSTPSTTEQVCQRAYREAGINHQFFTDNSKAIKWLRQCMQAEN</sequence>
<gene>
    <name evidence="1" type="ORF">tinsulaeT_25230</name>
</gene>
<evidence type="ECO:0000313" key="1">
    <source>
        <dbReference type="EMBL" id="GLX79183.1"/>
    </source>
</evidence>
<reference evidence="1 2" key="1">
    <citation type="submission" date="2023-03" db="EMBL/GenBank/DDBJ databases">
        <title>Draft genome sequence of Thalassotalea insulae KCTC 62186T.</title>
        <authorList>
            <person name="Sawabe T."/>
        </authorList>
    </citation>
    <scope>NUCLEOTIDE SEQUENCE [LARGE SCALE GENOMIC DNA]</scope>
    <source>
        <strain evidence="1 2">KCTC 62186</strain>
    </source>
</reference>
<evidence type="ECO:0000313" key="2">
    <source>
        <dbReference type="Proteomes" id="UP001157186"/>
    </source>
</evidence>